<feature type="transmembrane region" description="Helical" evidence="2">
    <location>
        <begin position="153"/>
        <end position="174"/>
    </location>
</feature>
<dbReference type="RefSeq" id="WP_012107962.1">
    <property type="nucleotide sequence ID" value="NC_009712.1"/>
</dbReference>
<protein>
    <submittedName>
        <fullName evidence="4">Type II secretion system protein E</fullName>
    </submittedName>
</protein>
<dbReference type="EMBL" id="CP000780">
    <property type="protein sequence ID" value="ABS56900.1"/>
    <property type="molecule type" value="Genomic_DNA"/>
</dbReference>
<evidence type="ECO:0000259" key="3">
    <source>
        <dbReference type="Pfam" id="PF00437"/>
    </source>
</evidence>
<evidence type="ECO:0000313" key="5">
    <source>
        <dbReference type="Proteomes" id="UP000002408"/>
    </source>
</evidence>
<feature type="transmembrane region" description="Helical" evidence="2">
    <location>
        <begin position="128"/>
        <end position="147"/>
    </location>
</feature>
<feature type="transmembrane region" description="Helical" evidence="2">
    <location>
        <begin position="32"/>
        <end position="50"/>
    </location>
</feature>
<comment type="similarity">
    <text evidence="1">Belongs to the GSP E family.</text>
</comment>
<dbReference type="GO" id="GO:0016887">
    <property type="term" value="F:ATP hydrolysis activity"/>
    <property type="evidence" value="ECO:0007669"/>
    <property type="project" value="InterPro"/>
</dbReference>
<accession>A7IAY9</accession>
<keyword evidence="5" id="KW-1185">Reference proteome</keyword>
<feature type="domain" description="Bacterial type II secretion system protein E" evidence="3">
    <location>
        <begin position="361"/>
        <end position="592"/>
    </location>
</feature>
<keyword evidence="2" id="KW-0472">Membrane</keyword>
<dbReference type="STRING" id="456442.Mboo_2386"/>
<dbReference type="CDD" id="cd01130">
    <property type="entry name" value="VirB11-like_ATPase"/>
    <property type="match status" value="1"/>
</dbReference>
<dbReference type="AlphaFoldDB" id="A7IAY9"/>
<gene>
    <name evidence="4" type="ordered locus">Mboo_2386</name>
</gene>
<dbReference type="eggNOG" id="arCOG01817">
    <property type="taxonomic scope" value="Archaea"/>
</dbReference>
<dbReference type="Pfam" id="PF00437">
    <property type="entry name" value="T2SSE"/>
    <property type="match status" value="1"/>
</dbReference>
<name>A7IAY9_METB6</name>
<dbReference type="InterPro" id="IPR027417">
    <property type="entry name" value="P-loop_NTPase"/>
</dbReference>
<dbReference type="PANTHER" id="PTHR30486">
    <property type="entry name" value="TWITCHING MOTILITY PROTEIN PILT"/>
    <property type="match status" value="1"/>
</dbReference>
<dbReference type="GeneID" id="5412109"/>
<dbReference type="Proteomes" id="UP000002408">
    <property type="component" value="Chromosome"/>
</dbReference>
<organism evidence="4 5">
    <name type="scientific">Methanoregula boonei (strain DSM 21154 / JCM 14090 / 6A8)</name>
    <dbReference type="NCBI Taxonomy" id="456442"/>
    <lineage>
        <taxon>Archaea</taxon>
        <taxon>Methanobacteriati</taxon>
        <taxon>Methanobacteriota</taxon>
        <taxon>Stenosarchaea group</taxon>
        <taxon>Methanomicrobia</taxon>
        <taxon>Methanomicrobiales</taxon>
        <taxon>Methanoregulaceae</taxon>
        <taxon>Methanoregula</taxon>
    </lineage>
</organism>
<reference evidence="5" key="1">
    <citation type="journal article" date="2015" name="Microbiology">
        <title>Genome of Methanoregula boonei 6A8 reveals adaptations to oligotrophic peatland environments.</title>
        <authorList>
            <person name="Braeuer S."/>
            <person name="Cadillo-Quiroz H."/>
            <person name="Kyrpides N."/>
            <person name="Woyke T."/>
            <person name="Goodwin L."/>
            <person name="Detter C."/>
            <person name="Podell S."/>
            <person name="Yavitt J.B."/>
            <person name="Zinder S.H."/>
        </authorList>
    </citation>
    <scope>NUCLEOTIDE SEQUENCE [LARGE SCALE GENOMIC DNA]</scope>
    <source>
        <strain evidence="5">DSM 21154 / JCM 14090 / 6A8</strain>
    </source>
</reference>
<dbReference type="Gene3D" id="3.40.50.300">
    <property type="entry name" value="P-loop containing nucleotide triphosphate hydrolases"/>
    <property type="match status" value="1"/>
</dbReference>
<keyword evidence="2" id="KW-0812">Transmembrane</keyword>
<dbReference type="PANTHER" id="PTHR30486:SF6">
    <property type="entry name" value="TYPE IV PILUS RETRACTATION ATPASE PILT"/>
    <property type="match status" value="1"/>
</dbReference>
<dbReference type="InterPro" id="IPR050921">
    <property type="entry name" value="T4SS_GSP_E_ATPase"/>
</dbReference>
<evidence type="ECO:0000313" key="4">
    <source>
        <dbReference type="EMBL" id="ABS56900.1"/>
    </source>
</evidence>
<feature type="transmembrane region" description="Helical" evidence="2">
    <location>
        <begin position="56"/>
        <end position="76"/>
    </location>
</feature>
<dbReference type="InterPro" id="IPR001482">
    <property type="entry name" value="T2SS/T4SS_dom"/>
</dbReference>
<dbReference type="KEGG" id="mbn:Mboo_2386"/>
<dbReference type="OrthoDB" id="33500at2157"/>
<keyword evidence="2" id="KW-1133">Transmembrane helix</keyword>
<sequence>MSPEFQSLSENLGTSYRKTIAAFSQHSARGSLLLVSTGLASAATGVGVLFVDLPILLMGILSVVSLAALILFVAGVRARFFPPHDRPIQEITEPAGSKMAKGGKISGLPAPCLRLVRLLGNRTDRGDAGILAIFIVAVATGYTALFVDLPLALLVASGLISLVMLVTVGLAAGFRFIPEKMMALLPESRQYGIPIQNPTGQSARTFALTPLEPGGDLPEKQSTAILDVYWVESPFAYVKLARQGNLGFVYTVVEPALSPREKIVLQETYNYLRDVIVFDNPEKSPQDLLSRENVWKILHENDPSISHERLPILEYYLHRDLSGFGILEPLMHDPALEDISCNGENLPVFVFHRVHGSLRTSVTFRKGELNQFVLKLAQKANKQISLTNPMVDAALPDGSRVQVTYSNVISTNGSSFTIRKFRSDPMTPLDLIKFGTYNSEILAFLWLVIEHRRSLIIAGGTASGKTSTMNALSLFIPLNSKIVSLEDTREIQLPHKNWLATQTRELTMPGAHGDVDLFSLLKSSMRQRPEYIIVGEVRGKEAQTLFQAMNTGHATLSTIHAGSVQEAINRLTHEPINVPPVMFTALDIVVNQAVFTFGSMRVRRCSAIHEISVDDQGNIIPVKLFEWDTASQQFRKTGMKSKVLDEIAAMGNWSTEQVADELRRREEFLKIAVDVPTPDIIDLANAIADLGE</sequence>
<proteinExistence type="inferred from homology"/>
<evidence type="ECO:0000256" key="1">
    <source>
        <dbReference type="ARBA" id="ARBA00006611"/>
    </source>
</evidence>
<evidence type="ECO:0000256" key="2">
    <source>
        <dbReference type="SAM" id="Phobius"/>
    </source>
</evidence>
<dbReference type="Gene3D" id="3.30.450.380">
    <property type="match status" value="1"/>
</dbReference>
<dbReference type="HOGENOM" id="CLU_409732_0_0_2"/>
<dbReference type="SUPFAM" id="SSF52540">
    <property type="entry name" value="P-loop containing nucleoside triphosphate hydrolases"/>
    <property type="match status" value="1"/>
</dbReference>